<name>H0XJW6_OTOGA</name>
<sequence>KTISKIFNISFASRKSDRRRAIPSWLRKLEGNTSNYSNSLHFYLTNKIYL</sequence>
<proteinExistence type="predicted"/>
<evidence type="ECO:0000313" key="1">
    <source>
        <dbReference type="Ensembl" id="ENSOGAP00000016406.1"/>
    </source>
</evidence>
<keyword evidence="2" id="KW-1185">Reference proteome</keyword>
<evidence type="ECO:0000313" key="2">
    <source>
        <dbReference type="Proteomes" id="UP000005225"/>
    </source>
</evidence>
<dbReference type="AlphaFoldDB" id="H0XJW6"/>
<organism evidence="1 2">
    <name type="scientific">Otolemur garnettii</name>
    <name type="common">Small-eared galago</name>
    <name type="synonym">Garnett's greater bushbaby</name>
    <dbReference type="NCBI Taxonomy" id="30611"/>
    <lineage>
        <taxon>Eukaryota</taxon>
        <taxon>Metazoa</taxon>
        <taxon>Chordata</taxon>
        <taxon>Craniata</taxon>
        <taxon>Vertebrata</taxon>
        <taxon>Euteleostomi</taxon>
        <taxon>Mammalia</taxon>
        <taxon>Eutheria</taxon>
        <taxon>Euarchontoglires</taxon>
        <taxon>Primates</taxon>
        <taxon>Strepsirrhini</taxon>
        <taxon>Lorisiformes</taxon>
        <taxon>Galagidae</taxon>
        <taxon>Otolemur</taxon>
    </lineage>
</organism>
<reference evidence="2" key="1">
    <citation type="submission" date="2011-03" db="EMBL/GenBank/DDBJ databases">
        <title>Version 3 of the genome sequence of Otolemur garnettii (Bushbaby).</title>
        <authorList>
            <consortium name="The Broad Institute Genome Sequencing Platform"/>
            <person name="Di Palma F."/>
            <person name="Johnson J."/>
            <person name="Lander E.S."/>
            <person name="Lindblad-Toh K."/>
            <person name="Jaffe D.B."/>
            <person name="Gnerre S."/>
            <person name="MacCallum I."/>
            <person name="Przybylski D."/>
            <person name="Ribeiro F.J."/>
            <person name="Burton J.N."/>
            <person name="Walker B.J."/>
            <person name="Sharpe T."/>
            <person name="Hall G."/>
        </authorList>
    </citation>
    <scope>NUCLEOTIDE SEQUENCE [LARGE SCALE GENOMIC DNA]</scope>
</reference>
<dbReference type="Ensembl" id="ENSOGAT00000034720.1">
    <property type="protein sequence ID" value="ENSOGAP00000016406.1"/>
    <property type="gene ID" value="ENSOGAG00000033257.1"/>
</dbReference>
<protein>
    <submittedName>
        <fullName evidence="1">Uncharacterized protein</fullName>
    </submittedName>
</protein>
<reference evidence="1" key="3">
    <citation type="submission" date="2025-09" db="UniProtKB">
        <authorList>
            <consortium name="Ensembl"/>
        </authorList>
    </citation>
    <scope>IDENTIFICATION</scope>
</reference>
<dbReference type="InParanoid" id="H0XJW6"/>
<reference evidence="1" key="2">
    <citation type="submission" date="2025-08" db="UniProtKB">
        <authorList>
            <consortium name="Ensembl"/>
        </authorList>
    </citation>
    <scope>IDENTIFICATION</scope>
</reference>
<dbReference type="Proteomes" id="UP000005225">
    <property type="component" value="Unassembled WGS sequence"/>
</dbReference>
<dbReference type="HOGENOM" id="CLU_3129565_0_0_1"/>
<accession>H0XJW6</accession>
<dbReference type="EMBL" id="AAQR03115760">
    <property type="status" value="NOT_ANNOTATED_CDS"/>
    <property type="molecule type" value="Genomic_DNA"/>
</dbReference>